<proteinExistence type="predicted"/>
<comment type="caution">
    <text evidence="1">The sequence shown here is derived from an EMBL/GenBank/DDBJ whole genome shotgun (WGS) entry which is preliminary data.</text>
</comment>
<protein>
    <submittedName>
        <fullName evidence="1">Uncharacterized protein</fullName>
    </submittedName>
</protein>
<accession>A0A4R6KE02</accession>
<dbReference type="RefSeq" id="WP_255513004.1">
    <property type="nucleotide sequence ID" value="NZ_SNWQ01000008.1"/>
</dbReference>
<name>A0A4R6KE02_9ACTN</name>
<dbReference type="EMBL" id="SNWQ01000008">
    <property type="protein sequence ID" value="TDO48046.1"/>
    <property type="molecule type" value="Genomic_DNA"/>
</dbReference>
<evidence type="ECO:0000313" key="2">
    <source>
        <dbReference type="Proteomes" id="UP000295388"/>
    </source>
</evidence>
<reference evidence="1 2" key="1">
    <citation type="submission" date="2019-03" db="EMBL/GenBank/DDBJ databases">
        <title>Genomic Encyclopedia of Type Strains, Phase III (KMG-III): the genomes of soil and plant-associated and newly described type strains.</title>
        <authorList>
            <person name="Whitman W."/>
        </authorList>
    </citation>
    <scope>NUCLEOTIDE SEQUENCE [LARGE SCALE GENOMIC DNA]</scope>
    <source>
        <strain evidence="1 2">VKM Ac-2527</strain>
    </source>
</reference>
<sequence>MKKILVVLAPLLLALSALVVVLRKLLARSNTQIHRINQHR</sequence>
<dbReference type="Proteomes" id="UP000295388">
    <property type="component" value="Unassembled WGS sequence"/>
</dbReference>
<dbReference type="AlphaFoldDB" id="A0A4R6KE02"/>
<keyword evidence="2" id="KW-1185">Reference proteome</keyword>
<gene>
    <name evidence="1" type="ORF">EV643_108363</name>
</gene>
<organism evidence="1 2">
    <name type="scientific">Kribbella caucasensis</name>
    <dbReference type="NCBI Taxonomy" id="2512215"/>
    <lineage>
        <taxon>Bacteria</taxon>
        <taxon>Bacillati</taxon>
        <taxon>Actinomycetota</taxon>
        <taxon>Actinomycetes</taxon>
        <taxon>Propionibacteriales</taxon>
        <taxon>Kribbellaceae</taxon>
        <taxon>Kribbella</taxon>
    </lineage>
</organism>
<evidence type="ECO:0000313" key="1">
    <source>
        <dbReference type="EMBL" id="TDO48046.1"/>
    </source>
</evidence>